<sequence>MKTLIAAITFASLSAFASTALAGGLVPGSESGQRAMEEMTRSEIARGR</sequence>
<keyword evidence="4" id="KW-1185">Reference proteome</keyword>
<evidence type="ECO:0000256" key="2">
    <source>
        <dbReference type="SAM" id="SignalP"/>
    </source>
</evidence>
<dbReference type="AlphaFoldDB" id="Q0G4M6"/>
<dbReference type="HOGENOM" id="CLU_3153150_0_0_5"/>
<organism evidence="3 4">
    <name type="scientific">Fulvimarina pelagi HTCC2506</name>
    <dbReference type="NCBI Taxonomy" id="314231"/>
    <lineage>
        <taxon>Bacteria</taxon>
        <taxon>Pseudomonadati</taxon>
        <taxon>Pseudomonadota</taxon>
        <taxon>Alphaproteobacteria</taxon>
        <taxon>Hyphomicrobiales</taxon>
        <taxon>Aurantimonadaceae</taxon>
        <taxon>Fulvimarina</taxon>
    </lineage>
</organism>
<feature type="signal peptide" evidence="2">
    <location>
        <begin position="1"/>
        <end position="22"/>
    </location>
</feature>
<name>Q0G4M6_9HYPH</name>
<accession>Q0G4M6</accession>
<dbReference type="EMBL" id="AATP01000002">
    <property type="protein sequence ID" value="EAU41455.1"/>
    <property type="molecule type" value="Genomic_DNA"/>
</dbReference>
<dbReference type="RefSeq" id="WP_007067830.1">
    <property type="nucleotide sequence ID" value="NZ_DS022272.1"/>
</dbReference>
<evidence type="ECO:0000313" key="3">
    <source>
        <dbReference type="EMBL" id="EAU41455.1"/>
    </source>
</evidence>
<feature type="region of interest" description="Disordered" evidence="1">
    <location>
        <begin position="27"/>
        <end position="48"/>
    </location>
</feature>
<evidence type="ECO:0000313" key="4">
    <source>
        <dbReference type="Proteomes" id="UP000004310"/>
    </source>
</evidence>
<keyword evidence="2" id="KW-0732">Signal</keyword>
<feature type="compositionally biased region" description="Basic and acidic residues" evidence="1">
    <location>
        <begin position="35"/>
        <end position="48"/>
    </location>
</feature>
<dbReference type="Proteomes" id="UP000004310">
    <property type="component" value="Unassembled WGS sequence"/>
</dbReference>
<comment type="caution">
    <text evidence="3">The sequence shown here is derived from an EMBL/GenBank/DDBJ whole genome shotgun (WGS) entry which is preliminary data.</text>
</comment>
<evidence type="ECO:0000256" key="1">
    <source>
        <dbReference type="SAM" id="MobiDB-lite"/>
    </source>
</evidence>
<protein>
    <submittedName>
        <fullName evidence="3">Uncharacterized protein</fullName>
    </submittedName>
</protein>
<proteinExistence type="predicted"/>
<feature type="chain" id="PRO_5004172319" evidence="2">
    <location>
        <begin position="23"/>
        <end position="48"/>
    </location>
</feature>
<reference evidence="3 4" key="1">
    <citation type="journal article" date="2010" name="J. Bacteriol.">
        <title>Genome sequence of Fulvimarina pelagi HTCC2506T, a Mn(II)-oxidizing alphaproteobacterium possessing an aerobic anoxygenic photosynthetic gene cluster and Xanthorhodopsin.</title>
        <authorList>
            <person name="Kang I."/>
            <person name="Oh H.M."/>
            <person name="Lim S.I."/>
            <person name="Ferriera S."/>
            <person name="Giovannoni S.J."/>
            <person name="Cho J.C."/>
        </authorList>
    </citation>
    <scope>NUCLEOTIDE SEQUENCE [LARGE SCALE GENOMIC DNA]</scope>
    <source>
        <strain evidence="3 4">HTCC2506</strain>
    </source>
</reference>
<gene>
    <name evidence="3" type="ORF">FP2506_13519</name>
</gene>